<feature type="transmembrane region" description="Helical" evidence="1">
    <location>
        <begin position="188"/>
        <end position="208"/>
    </location>
</feature>
<keyword evidence="1" id="KW-0472">Membrane</keyword>
<protein>
    <submittedName>
        <fullName evidence="2">Uncharacterized protein</fullName>
    </submittedName>
</protein>
<keyword evidence="3" id="KW-1185">Reference proteome</keyword>
<keyword evidence="1" id="KW-1133">Transmembrane helix</keyword>
<sequence length="268" mass="29727">MRLMTGDLARRDSGGVAEGRGRRRWWQALRILLVVGWVAWAAFAWWSAPREAGTARARSDLSTGRLVSYEWAGGWSSDNGWSWTDRVEPRFSGRSGPLFIWRTTDWRVHYAQFDRGSIGPVPSEPFDAVRYSGPEAAAFDLAVQSANLQPRWSGVDVPPPLRALPTLLLLTTLAVLVLGPAPARGTRWCWLWVLTGVPFGLGLLWWLARERPWSPAEPPAPDPSGRDPRDRWYVGLLAGIATSIVVSLAMYGLRQVFGEWLVPPGAGS</sequence>
<evidence type="ECO:0000313" key="2">
    <source>
        <dbReference type="EMBL" id="SCF24905.1"/>
    </source>
</evidence>
<gene>
    <name evidence="2" type="ORF">GA0070564_104451</name>
</gene>
<reference evidence="3" key="1">
    <citation type="submission" date="2016-06" db="EMBL/GenBank/DDBJ databases">
        <authorList>
            <person name="Varghese N."/>
            <person name="Submissions Spin"/>
        </authorList>
    </citation>
    <scope>NUCLEOTIDE SEQUENCE [LARGE SCALE GENOMIC DNA]</scope>
    <source>
        <strain evidence="3">DSM 44830</strain>
    </source>
</reference>
<dbReference type="Proteomes" id="UP000199504">
    <property type="component" value="Unassembled WGS sequence"/>
</dbReference>
<feature type="transmembrane region" description="Helical" evidence="1">
    <location>
        <begin position="163"/>
        <end position="181"/>
    </location>
</feature>
<name>A0A1C4YVY9_9ACTN</name>
<organism evidence="2 3">
    <name type="scientific">Micromonospora mirobrigensis</name>
    <dbReference type="NCBI Taxonomy" id="262898"/>
    <lineage>
        <taxon>Bacteria</taxon>
        <taxon>Bacillati</taxon>
        <taxon>Actinomycetota</taxon>
        <taxon>Actinomycetes</taxon>
        <taxon>Micromonosporales</taxon>
        <taxon>Micromonosporaceae</taxon>
        <taxon>Micromonospora</taxon>
    </lineage>
</organism>
<keyword evidence="1" id="KW-0812">Transmembrane</keyword>
<dbReference type="AlphaFoldDB" id="A0A1C4YVY9"/>
<evidence type="ECO:0000313" key="3">
    <source>
        <dbReference type="Proteomes" id="UP000199504"/>
    </source>
</evidence>
<dbReference type="EMBL" id="FMCX01000004">
    <property type="protein sequence ID" value="SCF24905.1"/>
    <property type="molecule type" value="Genomic_DNA"/>
</dbReference>
<accession>A0A1C4YVY9</accession>
<feature type="transmembrane region" description="Helical" evidence="1">
    <location>
        <begin position="232"/>
        <end position="253"/>
    </location>
</feature>
<proteinExistence type="predicted"/>
<feature type="transmembrane region" description="Helical" evidence="1">
    <location>
        <begin position="28"/>
        <end position="48"/>
    </location>
</feature>
<dbReference type="STRING" id="262898.GA0070564_104451"/>
<evidence type="ECO:0000256" key="1">
    <source>
        <dbReference type="SAM" id="Phobius"/>
    </source>
</evidence>